<gene>
    <name evidence="2" type="ORF">RI845_07875</name>
</gene>
<keyword evidence="1" id="KW-0732">Signal</keyword>
<dbReference type="Gene3D" id="3.30.70.2970">
    <property type="entry name" value="Protein of unknown function (DUF541), domain 2"/>
    <property type="match status" value="1"/>
</dbReference>
<dbReference type="Gene3D" id="3.30.110.170">
    <property type="entry name" value="Protein of unknown function (DUF541), domain 1"/>
    <property type="match status" value="1"/>
</dbReference>
<protein>
    <submittedName>
        <fullName evidence="2">SIMPL domain-containing protein</fullName>
    </submittedName>
</protein>
<sequence length="236" mass="26276">MINSRIFAFTIILFSFTNLAVCAEEIKPPGVEVTGKGAILIDPDIFTFSITLADRAMTAEQAKKVVDEKTNELLSSAKEMGVEESAIETTQMNIRPIFDNKSKSAQDLYQPSLIEVSRQLTFILSDFEHYDPLLDQAIRLGVKHISQLQYETSKADEYYRQALNVAIKDAEAKAKQIASRLNFSLGAVTHMSEFPHGAPRVLMADSSENAKSISFRSNPGKREISAQITLIYSINH</sequence>
<name>A0ABY9TMV8_9GAMM</name>
<accession>A0ABY9TMV8</accession>
<organism evidence="2 3">
    <name type="scientific">Thalassotalea nanhaiensis</name>
    <dbReference type="NCBI Taxonomy" id="3065648"/>
    <lineage>
        <taxon>Bacteria</taxon>
        <taxon>Pseudomonadati</taxon>
        <taxon>Pseudomonadota</taxon>
        <taxon>Gammaproteobacteria</taxon>
        <taxon>Alteromonadales</taxon>
        <taxon>Colwelliaceae</taxon>
        <taxon>Thalassotalea</taxon>
    </lineage>
</organism>
<keyword evidence="3" id="KW-1185">Reference proteome</keyword>
<dbReference type="InterPro" id="IPR007497">
    <property type="entry name" value="SIMPL/DUF541"/>
</dbReference>
<dbReference type="EMBL" id="CP134146">
    <property type="protein sequence ID" value="WNC70045.1"/>
    <property type="molecule type" value="Genomic_DNA"/>
</dbReference>
<feature type="signal peptide" evidence="1">
    <location>
        <begin position="1"/>
        <end position="20"/>
    </location>
</feature>
<dbReference type="PANTHER" id="PTHR34387">
    <property type="entry name" value="SLR1258 PROTEIN"/>
    <property type="match status" value="1"/>
</dbReference>
<dbReference type="PANTHER" id="PTHR34387:SF2">
    <property type="entry name" value="SLR1258 PROTEIN"/>
    <property type="match status" value="1"/>
</dbReference>
<evidence type="ECO:0000256" key="1">
    <source>
        <dbReference type="SAM" id="SignalP"/>
    </source>
</evidence>
<evidence type="ECO:0000313" key="3">
    <source>
        <dbReference type="Proteomes" id="UP001248581"/>
    </source>
</evidence>
<dbReference type="RefSeq" id="WP_348389186.1">
    <property type="nucleotide sequence ID" value="NZ_CP134146.1"/>
</dbReference>
<feature type="chain" id="PRO_5047392048" evidence="1">
    <location>
        <begin position="21"/>
        <end position="236"/>
    </location>
</feature>
<dbReference type="Pfam" id="PF04402">
    <property type="entry name" value="SIMPL"/>
    <property type="match status" value="1"/>
</dbReference>
<proteinExistence type="predicted"/>
<evidence type="ECO:0000313" key="2">
    <source>
        <dbReference type="EMBL" id="WNC70045.1"/>
    </source>
</evidence>
<dbReference type="Proteomes" id="UP001248581">
    <property type="component" value="Chromosome"/>
</dbReference>
<reference evidence="3" key="1">
    <citation type="submission" date="2023-09" db="EMBL/GenBank/DDBJ databases">
        <authorList>
            <person name="Li S."/>
            <person name="Li X."/>
            <person name="Zhang C."/>
            <person name="Zhao Z."/>
        </authorList>
    </citation>
    <scope>NUCLEOTIDE SEQUENCE [LARGE SCALE GENOMIC DNA]</scope>
    <source>
        <strain evidence="3">SQ345</strain>
    </source>
</reference>
<dbReference type="InterPro" id="IPR052022">
    <property type="entry name" value="26kDa_periplasmic_antigen"/>
</dbReference>